<dbReference type="PANTHER" id="PTHR28626">
    <property type="entry name" value="SRR1-LIKE PROTEIN"/>
    <property type="match status" value="1"/>
</dbReference>
<gene>
    <name evidence="3" type="ORF">CLIB1423_02S04720</name>
</gene>
<dbReference type="Proteomes" id="UP000837801">
    <property type="component" value="Unassembled WGS sequence"/>
</dbReference>
<accession>A0A9P0QLB4</accession>
<comment type="caution">
    <text evidence="3">The sequence shown here is derived from an EMBL/GenBank/DDBJ whole genome shotgun (WGS) entry which is preliminary data.</text>
</comment>
<reference evidence="3" key="1">
    <citation type="submission" date="2022-03" db="EMBL/GenBank/DDBJ databases">
        <authorList>
            <person name="Legras J.-L."/>
            <person name="Devillers H."/>
            <person name="Grondin C."/>
        </authorList>
    </citation>
    <scope>NUCLEOTIDE SEQUENCE</scope>
    <source>
        <strain evidence="3">CLIB 1423</strain>
    </source>
</reference>
<evidence type="ECO:0000313" key="4">
    <source>
        <dbReference type="Proteomes" id="UP000837801"/>
    </source>
</evidence>
<evidence type="ECO:0000313" key="3">
    <source>
        <dbReference type="EMBL" id="CAH2350769.1"/>
    </source>
</evidence>
<dbReference type="EMBL" id="CAKXYY010000002">
    <property type="protein sequence ID" value="CAH2350769.1"/>
    <property type="molecule type" value="Genomic_DNA"/>
</dbReference>
<dbReference type="InterPro" id="IPR040044">
    <property type="entry name" value="SRR1L"/>
</dbReference>
<keyword evidence="4" id="KW-1185">Reference proteome</keyword>
<dbReference type="OrthoDB" id="551431at2759"/>
<evidence type="ECO:0000256" key="1">
    <source>
        <dbReference type="ARBA" id="ARBA00009856"/>
    </source>
</evidence>
<dbReference type="PANTHER" id="PTHR28626:SF3">
    <property type="entry name" value="SRR1-LIKE PROTEIN"/>
    <property type="match status" value="1"/>
</dbReference>
<dbReference type="Pfam" id="PF07985">
    <property type="entry name" value="SRR1"/>
    <property type="match status" value="1"/>
</dbReference>
<sequence>MDNTLIKLDKYQGIISSSKLVQETVQILEKYSITSVPVIRCLALGSPSESNAALYQLAYLNELVSHFKTAQVTLFDPVFNDKDEDIFQKFNYRIESSFVPPSNRQVLYFLPHADLRMTEELFETDKPLWLLSNDIIAHTDRYTKRKLFDEYRTISLVKNLLEKTDRQSSSGQPSEFQVVASKKSRRNKKSVFVEPEIEYKYSEVYFREVKATKLLQGEGSWGNAFSDLAFHLVVSKDSESGESSEAIATGTQ</sequence>
<name>A0A9P0QLB4_9ASCO</name>
<evidence type="ECO:0000259" key="2">
    <source>
        <dbReference type="Pfam" id="PF07985"/>
    </source>
</evidence>
<protein>
    <submittedName>
        <fullName evidence="3">SRR1-like protein Ber1p</fullName>
    </submittedName>
</protein>
<comment type="similarity">
    <text evidence="1">Belongs to the SRR1 family.</text>
</comment>
<dbReference type="GO" id="GO:0005634">
    <property type="term" value="C:nucleus"/>
    <property type="evidence" value="ECO:0007669"/>
    <property type="project" value="TreeGrafter"/>
</dbReference>
<dbReference type="AlphaFoldDB" id="A0A9P0QLB4"/>
<proteinExistence type="inferred from homology"/>
<organism evidence="3 4">
    <name type="scientific">[Candida] railenensis</name>
    <dbReference type="NCBI Taxonomy" id="45579"/>
    <lineage>
        <taxon>Eukaryota</taxon>
        <taxon>Fungi</taxon>
        <taxon>Dikarya</taxon>
        <taxon>Ascomycota</taxon>
        <taxon>Saccharomycotina</taxon>
        <taxon>Pichiomycetes</taxon>
        <taxon>Debaryomycetaceae</taxon>
        <taxon>Kurtzmaniella</taxon>
    </lineage>
</organism>
<dbReference type="GO" id="GO:0005737">
    <property type="term" value="C:cytoplasm"/>
    <property type="evidence" value="ECO:0007669"/>
    <property type="project" value="TreeGrafter"/>
</dbReference>
<dbReference type="InterPro" id="IPR012942">
    <property type="entry name" value="SRR1-like"/>
</dbReference>
<feature type="domain" description="SRR1-like" evidence="2">
    <location>
        <begin position="27"/>
        <end position="231"/>
    </location>
</feature>